<dbReference type="RefSeq" id="WP_267678044.1">
    <property type="nucleotide sequence ID" value="NZ_CP113088.1"/>
</dbReference>
<protein>
    <recommendedName>
        <fullName evidence="3">Lipoprotein</fullName>
    </recommendedName>
</protein>
<evidence type="ECO:0000313" key="1">
    <source>
        <dbReference type="EMBL" id="WAC03461.1"/>
    </source>
</evidence>
<evidence type="ECO:0000313" key="2">
    <source>
        <dbReference type="Proteomes" id="UP001164705"/>
    </source>
</evidence>
<dbReference type="AlphaFoldDB" id="A0A9E8MY18"/>
<dbReference type="PROSITE" id="PS51257">
    <property type="entry name" value="PROKAR_LIPOPROTEIN"/>
    <property type="match status" value="1"/>
</dbReference>
<accession>A0A9E8MY18</accession>
<proteinExistence type="predicted"/>
<name>A0A9E8MY18_9FLAO</name>
<dbReference type="EMBL" id="CP113088">
    <property type="protein sequence ID" value="WAC03461.1"/>
    <property type="molecule type" value="Genomic_DNA"/>
</dbReference>
<keyword evidence="2" id="KW-1185">Reference proteome</keyword>
<sequence length="83" mass="9243">MKALLIIFGLLFLYSCNKETATDSKTTPERSVSSLSASAKDSKNGTYLCKINGEDWYYTKASGLVYKDKKTGIQMATITFKKK</sequence>
<evidence type="ECO:0008006" key="3">
    <source>
        <dbReference type="Google" id="ProtNLM"/>
    </source>
</evidence>
<gene>
    <name evidence="1" type="ORF">N7U66_08220</name>
</gene>
<organism evidence="1 2">
    <name type="scientific">Lacinutrix neustonica</name>
    <dbReference type="NCBI Taxonomy" id="2980107"/>
    <lineage>
        <taxon>Bacteria</taxon>
        <taxon>Pseudomonadati</taxon>
        <taxon>Bacteroidota</taxon>
        <taxon>Flavobacteriia</taxon>
        <taxon>Flavobacteriales</taxon>
        <taxon>Flavobacteriaceae</taxon>
        <taxon>Lacinutrix</taxon>
    </lineage>
</organism>
<dbReference type="Proteomes" id="UP001164705">
    <property type="component" value="Chromosome"/>
</dbReference>
<reference evidence="1" key="1">
    <citation type="submission" date="2022-11" db="EMBL/GenBank/DDBJ databases">
        <title>Lacinutrix neustonica HL-RS19T sp. nov., isolated from the surface microlayer sample of brackish Lake Shihwa.</title>
        <authorList>
            <person name="Choi J.Y."/>
            <person name="Hwang C.Y."/>
        </authorList>
    </citation>
    <scope>NUCLEOTIDE SEQUENCE</scope>
    <source>
        <strain evidence="1">HL-RS19</strain>
    </source>
</reference>
<dbReference type="KEGG" id="lnu:N7U66_08220"/>